<evidence type="ECO:0000313" key="2">
    <source>
        <dbReference type="Proteomes" id="UP000254777"/>
    </source>
</evidence>
<protein>
    <submittedName>
        <fullName evidence="1">Putative NTPase</fullName>
    </submittedName>
</protein>
<accession>A0A379DE63</accession>
<evidence type="ECO:0000313" key="1">
    <source>
        <dbReference type="EMBL" id="SUB76278.1"/>
    </source>
</evidence>
<proteinExistence type="predicted"/>
<dbReference type="Proteomes" id="UP000254777">
    <property type="component" value="Unassembled WGS sequence"/>
</dbReference>
<dbReference type="InterPro" id="IPR027417">
    <property type="entry name" value="P-loop_NTPase"/>
</dbReference>
<dbReference type="RefSeq" id="WP_115312288.1">
    <property type="nucleotide sequence ID" value="NZ_UGTH01000001.1"/>
</dbReference>
<dbReference type="EMBL" id="UGTH01000001">
    <property type="protein sequence ID" value="SUB76278.1"/>
    <property type="molecule type" value="Genomic_DNA"/>
</dbReference>
<dbReference type="Pfam" id="PF03266">
    <property type="entry name" value="NTPase_1"/>
    <property type="match status" value="1"/>
</dbReference>
<organism evidence="1 2">
    <name type="scientific">Peptoniphilus indolicus</name>
    <dbReference type="NCBI Taxonomy" id="33030"/>
    <lineage>
        <taxon>Bacteria</taxon>
        <taxon>Bacillati</taxon>
        <taxon>Bacillota</taxon>
        <taxon>Tissierellia</taxon>
        <taxon>Tissierellales</taxon>
        <taxon>Peptoniphilaceae</taxon>
        <taxon>Peptoniphilus</taxon>
    </lineage>
</organism>
<dbReference type="SUPFAM" id="SSF52540">
    <property type="entry name" value="P-loop containing nucleoside triphosphate hydrolases"/>
    <property type="match status" value="1"/>
</dbReference>
<dbReference type="GO" id="GO:0017111">
    <property type="term" value="F:ribonucleoside triphosphate phosphatase activity"/>
    <property type="evidence" value="ECO:0007669"/>
    <property type="project" value="InterPro"/>
</dbReference>
<dbReference type="Gene3D" id="3.40.50.300">
    <property type="entry name" value="P-loop containing nucleotide triphosphate hydrolases"/>
    <property type="match status" value="1"/>
</dbReference>
<dbReference type="InterPro" id="IPR004948">
    <property type="entry name" value="Nuc-triphosphatase_THEP1"/>
</dbReference>
<reference evidence="1 2" key="1">
    <citation type="submission" date="2018-06" db="EMBL/GenBank/DDBJ databases">
        <authorList>
            <consortium name="Pathogen Informatics"/>
            <person name="Doyle S."/>
        </authorList>
    </citation>
    <scope>NUCLEOTIDE SEQUENCE [LARGE SCALE GENOMIC DNA]</scope>
    <source>
        <strain evidence="1 2">NCTC11088</strain>
    </source>
</reference>
<sequence>MKTNLMISLKSGVGKSTSLLQYLFENREKYNSISGYTTRRVYRNNKVYGYILIEINKALDLYSCNHSSDSILKCDYNEIVIDEVFLTTLDSKYVFNQDIFEKYFFEYIDLNSDLIVIDEIGGKELLNPKIFDTLLEIFNSNKNSIVVYKLQEQFNNMLKSSNKLADEILSKRKILEENLSSFNSITPINVNKPYLTFEILEKYLNHGETNE</sequence>
<name>A0A379DE63_9FIRM</name>
<gene>
    <name evidence="1" type="ORF">NCTC11088_02094</name>
</gene>
<dbReference type="AlphaFoldDB" id="A0A379DE63"/>